<keyword evidence="3" id="KW-1185">Reference proteome</keyword>
<evidence type="ECO:0000256" key="1">
    <source>
        <dbReference type="SAM" id="MobiDB-lite"/>
    </source>
</evidence>
<accession>M0HW17</accession>
<proteinExistence type="predicted"/>
<evidence type="ECO:0000313" key="3">
    <source>
        <dbReference type="Proteomes" id="UP000011508"/>
    </source>
</evidence>
<organism evidence="2 3">
    <name type="scientific">Haloferax sulfurifontis ATCC BAA-897</name>
    <dbReference type="NCBI Taxonomy" id="662480"/>
    <lineage>
        <taxon>Archaea</taxon>
        <taxon>Methanobacteriati</taxon>
        <taxon>Methanobacteriota</taxon>
        <taxon>Stenosarchaea group</taxon>
        <taxon>Halobacteria</taxon>
        <taxon>Halobacteriales</taxon>
        <taxon>Haloferacaceae</taxon>
        <taxon>Haloferax</taxon>
    </lineage>
</organism>
<feature type="region of interest" description="Disordered" evidence="1">
    <location>
        <begin position="42"/>
        <end position="71"/>
    </location>
</feature>
<name>M0HW17_9EURY</name>
<dbReference type="Proteomes" id="UP000011508">
    <property type="component" value="Unassembled WGS sequence"/>
</dbReference>
<dbReference type="EMBL" id="AOLM01000028">
    <property type="protein sequence ID" value="ELZ88696.1"/>
    <property type="molecule type" value="Genomic_DNA"/>
</dbReference>
<dbReference type="AlphaFoldDB" id="M0HW17"/>
<gene>
    <name evidence="2" type="ORF">C441_18327</name>
</gene>
<sequence>MVASADADRRAPVWVGRRVTGRLPGPVEVGELGVGSVPLVRDGTAVSESPEPTPAAVAVDSRTRERTESSY</sequence>
<protein>
    <submittedName>
        <fullName evidence="2">Uncharacterized protein</fullName>
    </submittedName>
</protein>
<feature type="compositionally biased region" description="Basic and acidic residues" evidence="1">
    <location>
        <begin position="61"/>
        <end position="71"/>
    </location>
</feature>
<evidence type="ECO:0000313" key="2">
    <source>
        <dbReference type="EMBL" id="ELZ88696.1"/>
    </source>
</evidence>
<reference evidence="2 3" key="1">
    <citation type="journal article" date="2014" name="PLoS Genet.">
        <title>Phylogenetically driven sequencing of extremely halophilic archaea reveals strategies for static and dynamic osmo-response.</title>
        <authorList>
            <person name="Becker E.A."/>
            <person name="Seitzer P.M."/>
            <person name="Tritt A."/>
            <person name="Larsen D."/>
            <person name="Krusor M."/>
            <person name="Yao A.I."/>
            <person name="Wu D."/>
            <person name="Madern D."/>
            <person name="Eisen J.A."/>
            <person name="Darling A.E."/>
            <person name="Facciotti M.T."/>
        </authorList>
    </citation>
    <scope>NUCLEOTIDE SEQUENCE [LARGE SCALE GENOMIC DNA]</scope>
    <source>
        <strain evidence="2 3">ATCC BAA-897</strain>
    </source>
</reference>
<comment type="caution">
    <text evidence="2">The sequence shown here is derived from an EMBL/GenBank/DDBJ whole genome shotgun (WGS) entry which is preliminary data.</text>
</comment>